<dbReference type="InterPro" id="IPR017561">
    <property type="entry name" value="AhpF_homologue_put"/>
</dbReference>
<comment type="caution">
    <text evidence="6">The sequence shown here is derived from an EMBL/GenBank/DDBJ whole genome shotgun (WGS) entry which is preliminary data.</text>
</comment>
<evidence type="ECO:0000256" key="2">
    <source>
        <dbReference type="ARBA" id="ARBA00023002"/>
    </source>
</evidence>
<dbReference type="PRINTS" id="PR00469">
    <property type="entry name" value="PNDRDTASEII"/>
</dbReference>
<evidence type="ECO:0000259" key="4">
    <source>
        <dbReference type="Pfam" id="PF07992"/>
    </source>
</evidence>
<keyword evidence="1" id="KW-0285">Flavoprotein</keyword>
<proteinExistence type="predicted"/>
<name>A0ABQ0BVM6_9FIRM</name>
<dbReference type="Gene3D" id="3.50.50.60">
    <property type="entry name" value="FAD/NAD(P)-binding domain"/>
    <property type="match status" value="2"/>
</dbReference>
<keyword evidence="2" id="KW-0560">Oxidoreductase</keyword>
<dbReference type="Proteomes" id="UP001600941">
    <property type="component" value="Unassembled WGS sequence"/>
</dbReference>
<feature type="region of interest" description="Disordered" evidence="3">
    <location>
        <begin position="330"/>
        <end position="380"/>
    </location>
</feature>
<accession>A0ABQ0BVM6</accession>
<dbReference type="Gene3D" id="3.40.30.80">
    <property type="match status" value="1"/>
</dbReference>
<protein>
    <submittedName>
        <fullName evidence="6">FAD-dependent oxidoreductase</fullName>
    </submittedName>
</protein>
<evidence type="ECO:0000313" key="7">
    <source>
        <dbReference type="Proteomes" id="UP001600941"/>
    </source>
</evidence>
<dbReference type="RefSeq" id="WP_227210163.1">
    <property type="nucleotide sequence ID" value="NZ_BAABZQ010000001.1"/>
</dbReference>
<reference evidence="6 7" key="1">
    <citation type="submission" date="2024-04" db="EMBL/GenBank/DDBJ databases">
        <title>Defined microbial consortia suppress multidrug-resistant proinflammatory Enterobacteriaceae via ecological control.</title>
        <authorList>
            <person name="Furuichi M."/>
            <person name="Kawaguchi T."/>
            <person name="Pust M."/>
            <person name="Yasuma K."/>
            <person name="Plichta D."/>
            <person name="Hasegawa N."/>
            <person name="Ohya T."/>
            <person name="Bhattarai S."/>
            <person name="Sasajima S."/>
            <person name="Aoto Y."/>
            <person name="Tuganbaev T."/>
            <person name="Yaginuma M."/>
            <person name="Ueda M."/>
            <person name="Okahashi N."/>
            <person name="Amafuji K."/>
            <person name="Kiridooshi Y."/>
            <person name="Sugita K."/>
            <person name="Strazar M."/>
            <person name="Skelly A."/>
            <person name="Suda W."/>
            <person name="Hattori M."/>
            <person name="Nakamoto N."/>
            <person name="Caballero S."/>
            <person name="Norman J."/>
            <person name="Olle B."/>
            <person name="Tanoue T."/>
            <person name="Arita M."/>
            <person name="Bucci V."/>
            <person name="Atarashi K."/>
            <person name="Xavier R."/>
            <person name="Honda K."/>
        </authorList>
    </citation>
    <scope>NUCLEOTIDE SEQUENCE [LARGE SCALE GENOMIC DNA]</scope>
    <source>
        <strain evidence="7">k34-0107-D12</strain>
    </source>
</reference>
<evidence type="ECO:0000256" key="3">
    <source>
        <dbReference type="SAM" id="MobiDB-lite"/>
    </source>
</evidence>
<feature type="domain" description="Thioredoxin-like fold" evidence="5">
    <location>
        <begin position="528"/>
        <end position="593"/>
    </location>
</feature>
<organism evidence="6 7">
    <name type="scientific">Blautia parvula</name>
    <dbReference type="NCBI Taxonomy" id="2877527"/>
    <lineage>
        <taxon>Bacteria</taxon>
        <taxon>Bacillati</taxon>
        <taxon>Bacillota</taxon>
        <taxon>Clostridia</taxon>
        <taxon>Lachnospirales</taxon>
        <taxon>Lachnospiraceae</taxon>
        <taxon>Blautia</taxon>
    </lineage>
</organism>
<dbReference type="InterPro" id="IPR036188">
    <property type="entry name" value="FAD/NAD-bd_sf"/>
</dbReference>
<evidence type="ECO:0000259" key="5">
    <source>
        <dbReference type="Pfam" id="PF13192"/>
    </source>
</evidence>
<dbReference type="SUPFAM" id="SSF51905">
    <property type="entry name" value="FAD/NAD(P)-binding domain"/>
    <property type="match status" value="2"/>
</dbReference>
<keyword evidence="7" id="KW-1185">Reference proteome</keyword>
<dbReference type="PRINTS" id="PR00368">
    <property type="entry name" value="FADPNR"/>
</dbReference>
<evidence type="ECO:0000313" key="6">
    <source>
        <dbReference type="EMBL" id="GAA6500594.1"/>
    </source>
</evidence>
<dbReference type="EMBL" id="BAABZQ010000001">
    <property type="protein sequence ID" value="GAA6500594.1"/>
    <property type="molecule type" value="Genomic_DNA"/>
</dbReference>
<dbReference type="InterPro" id="IPR023753">
    <property type="entry name" value="FAD/NAD-binding_dom"/>
</dbReference>
<gene>
    <name evidence="6" type="ORF">K340107D12_34100</name>
</gene>
<dbReference type="InterPro" id="IPR050097">
    <property type="entry name" value="Ferredoxin-NADP_redctase_2"/>
</dbReference>
<dbReference type="Pfam" id="PF07992">
    <property type="entry name" value="Pyr_redox_2"/>
    <property type="match status" value="1"/>
</dbReference>
<dbReference type="Pfam" id="PF13192">
    <property type="entry name" value="Thioredoxin_3"/>
    <property type="match status" value="1"/>
</dbReference>
<dbReference type="InterPro" id="IPR012336">
    <property type="entry name" value="Thioredoxin-like_fold"/>
</dbReference>
<sequence>MNAVKAEENLYDLAVVGGGPAGLTAALYMARAKYRVLVLEKAEIGGQITITAEIVNYPGVVKTSGKELTENMRRQAENFGAEFAAAEVLAMELTGDIKILRTTKGEYRALGVILATGANPRKLGFKGEREFQGRGVAYCATCDGEFFSGLHVFVIGGGFAAVEEGIFLTKYAKKVTIVVRKNEFSCAKMVSDQLENYGNIEVLFETELLEVGGQDIVTYARFRNNRTQKEWVHEAGDDPGFGVFVFAGYVPNTDWIGPEVKKDAHGYLLTDHDQKTNLDGVYAAGDVCVKNLRQVVTAVSDGAAAAASLEKVVSELHAKLGIPELVSERKVQQPEKAELSGKAESSVKAELSGKAESSVKTELSGKAETAAKTELPGKAETAAKTELFGKTGSPAAAENSGDGFLSSQVREQLQGVFAKFSQPVLLKAWLNEEPLSGEITGFLRELEGMSDKLTWKKAEAGESAEGRILPSIELCYPDGRSSGIQFHGVPGGHEFNSFVIALYNVAGPGQEIQQEIKEQIEKLDRPVNLKVLVSLSCTMCPDTVMAAQKAAAVSEYVEAEMFDLAHFPKLKEKYKVMSVPCMILNDEKVFFGKKGIGDLAAILSENGN</sequence>
<dbReference type="SUPFAM" id="SSF52833">
    <property type="entry name" value="Thioredoxin-like"/>
    <property type="match status" value="2"/>
</dbReference>
<evidence type="ECO:0000256" key="1">
    <source>
        <dbReference type="ARBA" id="ARBA00022630"/>
    </source>
</evidence>
<dbReference type="NCBIfam" id="TIGR03143">
    <property type="entry name" value="AhpF_homolog"/>
    <property type="match status" value="1"/>
</dbReference>
<feature type="domain" description="FAD/NAD(P)-binding" evidence="4">
    <location>
        <begin position="11"/>
        <end position="302"/>
    </location>
</feature>
<dbReference type="InterPro" id="IPR044142">
    <property type="entry name" value="AhpF_NTD_N"/>
</dbReference>
<dbReference type="CDD" id="cd02974">
    <property type="entry name" value="AhpF_NTD_N"/>
    <property type="match status" value="1"/>
</dbReference>
<dbReference type="InterPro" id="IPR036249">
    <property type="entry name" value="Thioredoxin-like_sf"/>
</dbReference>
<dbReference type="PANTHER" id="PTHR48105">
    <property type="entry name" value="THIOREDOXIN REDUCTASE 1-RELATED-RELATED"/>
    <property type="match status" value="1"/>
</dbReference>